<name>A0A146KLM3_9EUKA</name>
<evidence type="ECO:0000256" key="7">
    <source>
        <dbReference type="ARBA" id="ARBA00047899"/>
    </source>
</evidence>
<dbReference type="GO" id="GO:0004674">
    <property type="term" value="F:protein serine/threonine kinase activity"/>
    <property type="evidence" value="ECO:0007669"/>
    <property type="project" value="UniProtKB-KW"/>
</dbReference>
<dbReference type="SMART" id="SM00220">
    <property type="entry name" value="S_TKc"/>
    <property type="match status" value="1"/>
</dbReference>
<gene>
    <name evidence="12" type="ORF">TPC1_10443</name>
</gene>
<comment type="catalytic activity">
    <reaction evidence="8">
        <text>L-seryl-[protein] + ATP = O-phospho-L-seryl-[protein] + ADP + H(+)</text>
        <dbReference type="Rhea" id="RHEA:17989"/>
        <dbReference type="Rhea" id="RHEA-COMP:9863"/>
        <dbReference type="Rhea" id="RHEA-COMP:11604"/>
        <dbReference type="ChEBI" id="CHEBI:15378"/>
        <dbReference type="ChEBI" id="CHEBI:29999"/>
        <dbReference type="ChEBI" id="CHEBI:30616"/>
        <dbReference type="ChEBI" id="CHEBI:83421"/>
        <dbReference type="ChEBI" id="CHEBI:456216"/>
        <dbReference type="EC" id="2.7.11.1"/>
    </reaction>
</comment>
<dbReference type="PROSITE" id="PS50011">
    <property type="entry name" value="PROTEIN_KINASE_DOM"/>
    <property type="match status" value="1"/>
</dbReference>
<reference evidence="12" key="1">
    <citation type="submission" date="2015-07" db="EMBL/GenBank/DDBJ databases">
        <title>Adaptation to a free-living lifestyle via gene acquisitions in the diplomonad Trepomonas sp. PC1.</title>
        <authorList>
            <person name="Xu F."/>
            <person name="Jerlstrom-Hultqvist J."/>
            <person name="Kolisko M."/>
            <person name="Simpson A.G.B."/>
            <person name="Roger A.J."/>
            <person name="Svard S.G."/>
            <person name="Andersson J.O."/>
        </authorList>
    </citation>
    <scope>NUCLEOTIDE SEQUENCE</scope>
    <source>
        <strain evidence="12">PC1</strain>
    </source>
</reference>
<organism evidence="12">
    <name type="scientific">Trepomonas sp. PC1</name>
    <dbReference type="NCBI Taxonomy" id="1076344"/>
    <lineage>
        <taxon>Eukaryota</taxon>
        <taxon>Metamonada</taxon>
        <taxon>Diplomonadida</taxon>
        <taxon>Hexamitidae</taxon>
        <taxon>Hexamitinae</taxon>
        <taxon>Trepomonas</taxon>
    </lineage>
</organism>
<evidence type="ECO:0000259" key="11">
    <source>
        <dbReference type="PROSITE" id="PS50011"/>
    </source>
</evidence>
<feature type="binding site" evidence="9">
    <location>
        <position position="34"/>
    </location>
    <ligand>
        <name>ATP</name>
        <dbReference type="ChEBI" id="CHEBI:30616"/>
    </ligand>
</feature>
<keyword evidence="6 9" id="KW-0067">ATP-binding</keyword>
<keyword evidence="2 10" id="KW-0723">Serine/threonine-protein kinase</keyword>
<accession>A0A146KLM3</accession>
<dbReference type="Gene3D" id="3.30.200.20">
    <property type="entry name" value="Phosphorylase Kinase, domain 1"/>
    <property type="match status" value="1"/>
</dbReference>
<dbReference type="PANTHER" id="PTHR44899">
    <property type="entry name" value="CAMK FAMILY PROTEIN KINASE"/>
    <property type="match status" value="1"/>
</dbReference>
<keyword evidence="5 12" id="KW-0418">Kinase</keyword>
<dbReference type="InterPro" id="IPR017441">
    <property type="entry name" value="Protein_kinase_ATP_BS"/>
</dbReference>
<evidence type="ECO:0000256" key="8">
    <source>
        <dbReference type="ARBA" id="ARBA00048679"/>
    </source>
</evidence>
<dbReference type="InterPro" id="IPR011009">
    <property type="entry name" value="Kinase-like_dom_sf"/>
</dbReference>
<dbReference type="PROSITE" id="PS00108">
    <property type="entry name" value="PROTEIN_KINASE_ST"/>
    <property type="match status" value="1"/>
</dbReference>
<comment type="similarity">
    <text evidence="10">Belongs to the protein kinase superfamily.</text>
</comment>
<evidence type="ECO:0000256" key="2">
    <source>
        <dbReference type="ARBA" id="ARBA00022527"/>
    </source>
</evidence>
<evidence type="ECO:0000256" key="1">
    <source>
        <dbReference type="ARBA" id="ARBA00012513"/>
    </source>
</evidence>
<evidence type="ECO:0000256" key="9">
    <source>
        <dbReference type="PROSITE-ProRule" id="PRU10141"/>
    </source>
</evidence>
<evidence type="ECO:0000256" key="4">
    <source>
        <dbReference type="ARBA" id="ARBA00022741"/>
    </source>
</evidence>
<evidence type="ECO:0000256" key="6">
    <source>
        <dbReference type="ARBA" id="ARBA00022840"/>
    </source>
</evidence>
<sequence>NLNNYDILKLLGKGAFGMAYLVKDKRDQKNYVLKQTRIPPDNPIIEKYAKQEGIIYQKLEHPSVVKYHDSFIHDKKIYIVIEYANKGDFENVLKIAKQSQKYLDEDQIWYIFIQLVHAIGYVHQNKIIHRDIKGANIFLDDQTGQLRIKLGDFGCSRQLSQTLELAGTLTGTLLYSAPEIKKRSYNNMVDIWALGCILHEMCCLEPPFTRTKFRSLDMAIAKGEHAKIPEKYSSDLQMIIDGMLNLIPNQRLSARQILDLPCVQTKIRTLSGDLSLKFLNIQIEDQQIFEEPLDIPKLPPNLEFYLNALFNDGSPQLSAIKSIRQNLTEKFEINKFKELYQIVRSQVQNGNMDPHEAIALLGKDVAYFYAIHQLIQAEMQINEMQQ</sequence>
<dbReference type="InterPro" id="IPR008271">
    <property type="entry name" value="Ser/Thr_kinase_AS"/>
</dbReference>
<dbReference type="Pfam" id="PF00069">
    <property type="entry name" value="Pkinase"/>
    <property type="match status" value="1"/>
</dbReference>
<dbReference type="InterPro" id="IPR051131">
    <property type="entry name" value="NEK_Ser/Thr_kinase_NIMA"/>
</dbReference>
<dbReference type="PROSITE" id="PS00107">
    <property type="entry name" value="PROTEIN_KINASE_ATP"/>
    <property type="match status" value="1"/>
</dbReference>
<dbReference type="GO" id="GO:0005524">
    <property type="term" value="F:ATP binding"/>
    <property type="evidence" value="ECO:0007669"/>
    <property type="project" value="UniProtKB-UniRule"/>
</dbReference>
<keyword evidence="3" id="KW-0808">Transferase</keyword>
<dbReference type="Gene3D" id="1.10.510.10">
    <property type="entry name" value="Transferase(Phosphotransferase) domain 1"/>
    <property type="match status" value="1"/>
</dbReference>
<dbReference type="SUPFAM" id="SSF56112">
    <property type="entry name" value="Protein kinase-like (PK-like)"/>
    <property type="match status" value="1"/>
</dbReference>
<evidence type="ECO:0000256" key="5">
    <source>
        <dbReference type="ARBA" id="ARBA00022777"/>
    </source>
</evidence>
<proteinExistence type="inferred from homology"/>
<dbReference type="PANTHER" id="PTHR44899:SF3">
    <property type="entry name" value="SERINE_THREONINE-PROTEIN KINASE NEK1"/>
    <property type="match status" value="1"/>
</dbReference>
<evidence type="ECO:0000313" key="12">
    <source>
        <dbReference type="EMBL" id="JAP96276.1"/>
    </source>
</evidence>
<evidence type="ECO:0000256" key="3">
    <source>
        <dbReference type="ARBA" id="ARBA00022679"/>
    </source>
</evidence>
<dbReference type="AlphaFoldDB" id="A0A146KLM3"/>
<feature type="non-terminal residue" evidence="12">
    <location>
        <position position="1"/>
    </location>
</feature>
<feature type="domain" description="Protein kinase" evidence="11">
    <location>
        <begin position="5"/>
        <end position="263"/>
    </location>
</feature>
<dbReference type="EC" id="2.7.11.1" evidence="1"/>
<dbReference type="EMBL" id="GDID01000330">
    <property type="protein sequence ID" value="JAP96276.1"/>
    <property type="molecule type" value="Transcribed_RNA"/>
</dbReference>
<evidence type="ECO:0000256" key="10">
    <source>
        <dbReference type="RuleBase" id="RU000304"/>
    </source>
</evidence>
<dbReference type="InterPro" id="IPR000719">
    <property type="entry name" value="Prot_kinase_dom"/>
</dbReference>
<protein>
    <recommendedName>
        <fullName evidence="1">non-specific serine/threonine protein kinase</fullName>
        <ecNumber evidence="1">2.7.11.1</ecNumber>
    </recommendedName>
</protein>
<comment type="catalytic activity">
    <reaction evidence="7">
        <text>L-threonyl-[protein] + ATP = O-phospho-L-threonyl-[protein] + ADP + H(+)</text>
        <dbReference type="Rhea" id="RHEA:46608"/>
        <dbReference type="Rhea" id="RHEA-COMP:11060"/>
        <dbReference type="Rhea" id="RHEA-COMP:11605"/>
        <dbReference type="ChEBI" id="CHEBI:15378"/>
        <dbReference type="ChEBI" id="CHEBI:30013"/>
        <dbReference type="ChEBI" id="CHEBI:30616"/>
        <dbReference type="ChEBI" id="CHEBI:61977"/>
        <dbReference type="ChEBI" id="CHEBI:456216"/>
        <dbReference type="EC" id="2.7.11.1"/>
    </reaction>
</comment>
<keyword evidence="4 9" id="KW-0547">Nucleotide-binding</keyword>